<feature type="transmembrane region" description="Helical" evidence="7">
    <location>
        <begin position="20"/>
        <end position="40"/>
    </location>
</feature>
<feature type="domain" description="Thioredoxin" evidence="8">
    <location>
        <begin position="278"/>
        <end position="456"/>
    </location>
</feature>
<sequence>MNEVSDVKDTKSGGVNGVTAGVLGLVLGLVLGVGVGRMIWTTNSGSADSAKAGTAVAAANPPAPAAAPAQPPQQQRPVLSPTVFKVPLEESPSMGPADALVTLVEFTDFQCPFCSRANATVKQVQEDYGNKLRVVIKQHPLPFHPRARPAALASLAAQQQGKFFEYHDKLFANQQSLDDASLETFAKEVGLDVKKWKKDLADPKLAAIVDRDSALAESLGARGTPGFFVNGRFFSGAQPIEVFRAAIDEELNKAQMMVNEGMKPTEIYASVLAHGVSSPPPPPEPPVQKVDVGTAPAKGSSDAPVTLVAFSDFECPFCSRAANTVKQIEEEYKGKVRVAFKHQPLPRHPNAKLAAVASMAAHEQGKFWEMHDKLFANQTALDRPALEKYAQELGLDMGKFKAVLDSTKFDEYIAKDSAQGSQLGASGTPTFFINGRVIVGAKPPEVFRRVIDEELKKAGVAATGTP</sequence>
<dbReference type="STRING" id="394096.DB31_3740"/>
<keyword evidence="4" id="KW-1015">Disulfide bond</keyword>
<dbReference type="PANTHER" id="PTHR13887">
    <property type="entry name" value="GLUTATHIONE S-TRANSFERASE KAPPA"/>
    <property type="match status" value="1"/>
</dbReference>
<feature type="region of interest" description="Disordered" evidence="6">
    <location>
        <begin position="52"/>
        <end position="77"/>
    </location>
</feature>
<organism evidence="9 10">
    <name type="scientific">Hyalangium minutum</name>
    <dbReference type="NCBI Taxonomy" id="394096"/>
    <lineage>
        <taxon>Bacteria</taxon>
        <taxon>Pseudomonadati</taxon>
        <taxon>Myxococcota</taxon>
        <taxon>Myxococcia</taxon>
        <taxon>Myxococcales</taxon>
        <taxon>Cystobacterineae</taxon>
        <taxon>Archangiaceae</taxon>
        <taxon>Hyalangium</taxon>
    </lineage>
</organism>
<evidence type="ECO:0000256" key="1">
    <source>
        <dbReference type="ARBA" id="ARBA00005791"/>
    </source>
</evidence>
<dbReference type="EMBL" id="JMCB01000020">
    <property type="protein sequence ID" value="KFE62626.1"/>
    <property type="molecule type" value="Genomic_DNA"/>
</dbReference>
<evidence type="ECO:0000256" key="5">
    <source>
        <dbReference type="ARBA" id="ARBA00023284"/>
    </source>
</evidence>
<feature type="region of interest" description="Disordered" evidence="6">
    <location>
        <begin position="275"/>
        <end position="296"/>
    </location>
</feature>
<accession>A0A085W4L3</accession>
<proteinExistence type="inferred from homology"/>
<dbReference type="Proteomes" id="UP000028725">
    <property type="component" value="Unassembled WGS sequence"/>
</dbReference>
<feature type="compositionally biased region" description="Pro residues" evidence="6">
    <location>
        <begin position="61"/>
        <end position="71"/>
    </location>
</feature>
<protein>
    <submittedName>
        <fullName evidence="9">Periplasmic thiol:disulfide interchange protein DsbA</fullName>
    </submittedName>
</protein>
<keyword evidence="3" id="KW-0560">Oxidoreductase</keyword>
<dbReference type="InterPro" id="IPR012336">
    <property type="entry name" value="Thioredoxin-like_fold"/>
</dbReference>
<evidence type="ECO:0000256" key="4">
    <source>
        <dbReference type="ARBA" id="ARBA00023157"/>
    </source>
</evidence>
<evidence type="ECO:0000256" key="7">
    <source>
        <dbReference type="SAM" id="Phobius"/>
    </source>
</evidence>
<keyword evidence="10" id="KW-1185">Reference proteome</keyword>
<keyword evidence="7" id="KW-1133">Transmembrane helix</keyword>
<dbReference type="InterPro" id="IPR013766">
    <property type="entry name" value="Thioredoxin_domain"/>
</dbReference>
<dbReference type="AlphaFoldDB" id="A0A085W4L3"/>
<dbReference type="SUPFAM" id="SSF52833">
    <property type="entry name" value="Thioredoxin-like"/>
    <property type="match status" value="2"/>
</dbReference>
<dbReference type="Pfam" id="PF13462">
    <property type="entry name" value="Thioredoxin_4"/>
    <property type="match status" value="2"/>
</dbReference>
<name>A0A085W4L3_9BACT</name>
<evidence type="ECO:0000313" key="10">
    <source>
        <dbReference type="Proteomes" id="UP000028725"/>
    </source>
</evidence>
<comment type="caution">
    <text evidence="9">The sequence shown here is derived from an EMBL/GenBank/DDBJ whole genome shotgun (WGS) entry which is preliminary data.</text>
</comment>
<keyword evidence="2" id="KW-0732">Signal</keyword>
<feature type="domain" description="Thioredoxin" evidence="8">
    <location>
        <begin position="57"/>
        <end position="252"/>
    </location>
</feature>
<evidence type="ECO:0000259" key="8">
    <source>
        <dbReference type="PROSITE" id="PS51352"/>
    </source>
</evidence>
<dbReference type="PROSITE" id="PS51352">
    <property type="entry name" value="THIOREDOXIN_2"/>
    <property type="match status" value="2"/>
</dbReference>
<keyword evidence="7" id="KW-0472">Membrane</keyword>
<dbReference type="Gene3D" id="3.40.30.10">
    <property type="entry name" value="Glutaredoxin"/>
    <property type="match status" value="2"/>
</dbReference>
<evidence type="ECO:0000256" key="3">
    <source>
        <dbReference type="ARBA" id="ARBA00023002"/>
    </source>
</evidence>
<dbReference type="InterPro" id="IPR036249">
    <property type="entry name" value="Thioredoxin-like_sf"/>
</dbReference>
<keyword evidence="7" id="KW-0812">Transmembrane</keyword>
<gene>
    <name evidence="9" type="ORF">DB31_3740</name>
</gene>
<keyword evidence="5" id="KW-0676">Redox-active center</keyword>
<comment type="similarity">
    <text evidence="1">Belongs to the thioredoxin family. DsbA subfamily.</text>
</comment>
<reference evidence="9 10" key="1">
    <citation type="submission" date="2014-04" db="EMBL/GenBank/DDBJ databases">
        <title>Genome assembly of Hyalangium minutum DSM 14724.</title>
        <authorList>
            <person name="Sharma G."/>
            <person name="Subramanian S."/>
        </authorList>
    </citation>
    <scope>NUCLEOTIDE SEQUENCE [LARGE SCALE GENOMIC DNA]</scope>
    <source>
        <strain evidence="9 10">DSM 14724</strain>
    </source>
</reference>
<evidence type="ECO:0000256" key="6">
    <source>
        <dbReference type="SAM" id="MobiDB-lite"/>
    </source>
</evidence>
<evidence type="ECO:0000256" key="2">
    <source>
        <dbReference type="ARBA" id="ARBA00022729"/>
    </source>
</evidence>
<evidence type="ECO:0000313" key="9">
    <source>
        <dbReference type="EMBL" id="KFE62626.1"/>
    </source>
</evidence>
<dbReference type="GO" id="GO:0016491">
    <property type="term" value="F:oxidoreductase activity"/>
    <property type="evidence" value="ECO:0007669"/>
    <property type="project" value="UniProtKB-KW"/>
</dbReference>
<dbReference type="PANTHER" id="PTHR13887:SF14">
    <property type="entry name" value="DISULFIDE BOND FORMATION PROTEIN D"/>
    <property type="match status" value="1"/>
</dbReference>